<organism evidence="2 3">
    <name type="scientific">Flexibacter flexilis DSM 6793</name>
    <dbReference type="NCBI Taxonomy" id="927664"/>
    <lineage>
        <taxon>Bacteria</taxon>
        <taxon>Pseudomonadati</taxon>
        <taxon>Bacteroidota</taxon>
        <taxon>Cytophagia</taxon>
        <taxon>Cytophagales</taxon>
        <taxon>Flexibacteraceae</taxon>
        <taxon>Flexibacter</taxon>
    </lineage>
</organism>
<dbReference type="AlphaFoldDB" id="A0A1I1MS59"/>
<dbReference type="NCBIfam" id="TIGR04131">
    <property type="entry name" value="Bac_Flav_CTERM"/>
    <property type="match status" value="1"/>
</dbReference>
<dbReference type="OrthoDB" id="1123245at2"/>
<keyword evidence="1" id="KW-0732">Signal</keyword>
<accession>A0A1I1MS59</accession>
<reference evidence="2 3" key="1">
    <citation type="submission" date="2016-10" db="EMBL/GenBank/DDBJ databases">
        <authorList>
            <person name="de Groot N.N."/>
        </authorList>
    </citation>
    <scope>NUCLEOTIDE SEQUENCE [LARGE SCALE GENOMIC DNA]</scope>
    <source>
        <strain evidence="2 3">DSM 6793</strain>
    </source>
</reference>
<dbReference type="Gene3D" id="2.60.40.10">
    <property type="entry name" value="Immunoglobulins"/>
    <property type="match status" value="3"/>
</dbReference>
<keyword evidence="3" id="KW-1185">Reference proteome</keyword>
<feature type="chain" id="PRO_5011583325" evidence="1">
    <location>
        <begin position="26"/>
        <end position="910"/>
    </location>
</feature>
<dbReference type="InterPro" id="IPR013783">
    <property type="entry name" value="Ig-like_fold"/>
</dbReference>
<evidence type="ECO:0000256" key="1">
    <source>
        <dbReference type="SAM" id="SignalP"/>
    </source>
</evidence>
<name>A0A1I1MS59_9BACT</name>
<dbReference type="STRING" id="927664.SAMN05421780_11158"/>
<sequence>MYKILKLYSYIIATLLLLGSFSHKAAATHIRAGEITVKRISTTTLTYKMTLTVYTDSLSPIDDPENRLYYGDGTSEMKARTGPRTPILGKGTWMSIYEYTHTYPATGSYLIYYIGENRNVDVKNMANSSSTQFYVETRIIIDPFLGINNTPVLTNPAIDLAGIGQKYFHTPAAYDPDGDSLSYENIPSMKDYNPSTQTGVTVDNYQNPAVRAGGQNEAQTAAATNTINPITGVLTWDAPQLVGYFNTAIRITEWRRGRAIGYVVRDIQIIVRDTRNYRPKLIIPKDTCIAAGTILNKTIIGLDTNLADKVKITSYGGVYSLVAPQQAAVFTPPNPIGNPSFAQFSWTTSCADVREQPYDVTFKAEDIPVFAPVLATTEIWRITVVAPAPQLTSATPQPNKSIILNWQNYICPNASTIAIYRKVDSSDFVEGNCNIGLPASSGFVKIGEVSSTTTSFTDNNGGLGLKRGLTYCYRLVAAFPAPAGGESYASNEVCASLLLDVPVMTNASVQTTAQNGQMLVRWIRPLEFDKTLYPAPYQYRVFRADGLNGTNYTQVHQANSIDDTTFIDQVDTRQKEYRYKVGFYYGNSATLLDTSDAAASIQLTATGSVSSVNLSWTTNTSWSNTEKYHLVYRQVNNVFEVIDSVLANSTTVSYTDNGTYLGIPLQASQTYFYKIQTRGAYQNPKISQTLYNDSYEVSAMPRDTVAPCAPFLTIDSLICPTDCQTPFLPNNYNILTWKPNLVAPCDTDVVRYNIYFTATEDQNPTYLATTTNTSWTHQNLTSLAGCYEVTALDQFGNESVRSNRVCKDNCVLLEFPNVFTPNDDNKNQTFRPICITPQYIKSITFRVYNRWGKKLYETSDREKIQWDGNITGNQRQATTGTYFYSAEVEFFRLNPRNAKRTYRGWLDLLK</sequence>
<evidence type="ECO:0000313" key="2">
    <source>
        <dbReference type="EMBL" id="SFC87742.1"/>
    </source>
</evidence>
<proteinExistence type="predicted"/>
<dbReference type="EMBL" id="FOLE01000011">
    <property type="protein sequence ID" value="SFC87742.1"/>
    <property type="molecule type" value="Genomic_DNA"/>
</dbReference>
<feature type="signal peptide" evidence="1">
    <location>
        <begin position="1"/>
        <end position="25"/>
    </location>
</feature>
<dbReference type="InterPro" id="IPR026341">
    <property type="entry name" value="T9SS_type_B"/>
</dbReference>
<evidence type="ECO:0000313" key="3">
    <source>
        <dbReference type="Proteomes" id="UP000199514"/>
    </source>
</evidence>
<gene>
    <name evidence="2" type="ORF">SAMN05421780_11158</name>
</gene>
<dbReference type="RefSeq" id="WP_091515635.1">
    <property type="nucleotide sequence ID" value="NZ_FOLE01000011.1"/>
</dbReference>
<dbReference type="Proteomes" id="UP000199514">
    <property type="component" value="Unassembled WGS sequence"/>
</dbReference>
<dbReference type="Pfam" id="PF13585">
    <property type="entry name" value="CHU_C"/>
    <property type="match status" value="1"/>
</dbReference>
<protein>
    <submittedName>
        <fullName evidence="2">Gliding motility-associated C-terminal domain-containing protein</fullName>
    </submittedName>
</protein>